<dbReference type="AlphaFoldDB" id="A0A2S4PIE3"/>
<dbReference type="EMBL" id="PEDP01007310">
    <property type="protein sequence ID" value="POS81819.1"/>
    <property type="molecule type" value="Genomic_DNA"/>
</dbReference>
<feature type="non-terminal residue" evidence="2">
    <location>
        <position position="89"/>
    </location>
</feature>
<proteinExistence type="predicted"/>
<feature type="compositionally biased region" description="Polar residues" evidence="1">
    <location>
        <begin position="76"/>
        <end position="89"/>
    </location>
</feature>
<gene>
    <name evidence="2" type="ORF">EPUL_006702</name>
</gene>
<feature type="compositionally biased region" description="Polar residues" evidence="1">
    <location>
        <begin position="1"/>
        <end position="15"/>
    </location>
</feature>
<sequence>MSNSMDITKETQAPSTDMGLQPHPIHPIHPIPPLPNSPSPFAPSSQPSDTQIPNKSTVGRSILKPTAPSKRPTPDRTPQNSSEKTGIEN</sequence>
<comment type="caution">
    <text evidence="2">The sequence shown here is derived from an EMBL/GenBank/DDBJ whole genome shotgun (WGS) entry which is preliminary data.</text>
</comment>
<reference evidence="2 3" key="1">
    <citation type="submission" date="2017-10" db="EMBL/GenBank/DDBJ databases">
        <title>Development of genomic resources for the powdery mildew, Erysiphe pulchra.</title>
        <authorList>
            <person name="Wadl P.A."/>
            <person name="Mack B.M."/>
            <person name="Moore G."/>
            <person name="Beltz S.B."/>
        </authorList>
    </citation>
    <scope>NUCLEOTIDE SEQUENCE [LARGE SCALE GENOMIC DNA]</scope>
    <source>
        <strain evidence="2">Cflorida</strain>
    </source>
</reference>
<evidence type="ECO:0000313" key="3">
    <source>
        <dbReference type="Proteomes" id="UP000237438"/>
    </source>
</evidence>
<feature type="region of interest" description="Disordered" evidence="1">
    <location>
        <begin position="1"/>
        <end position="89"/>
    </location>
</feature>
<evidence type="ECO:0000256" key="1">
    <source>
        <dbReference type="SAM" id="MobiDB-lite"/>
    </source>
</evidence>
<protein>
    <submittedName>
        <fullName evidence="2">Uncharacterized protein</fullName>
    </submittedName>
</protein>
<feature type="compositionally biased region" description="Pro residues" evidence="1">
    <location>
        <begin position="24"/>
        <end position="41"/>
    </location>
</feature>
<accession>A0A2S4PIE3</accession>
<keyword evidence="3" id="KW-1185">Reference proteome</keyword>
<organism evidence="2 3">
    <name type="scientific">Erysiphe pulchra</name>
    <dbReference type="NCBI Taxonomy" id="225359"/>
    <lineage>
        <taxon>Eukaryota</taxon>
        <taxon>Fungi</taxon>
        <taxon>Dikarya</taxon>
        <taxon>Ascomycota</taxon>
        <taxon>Pezizomycotina</taxon>
        <taxon>Leotiomycetes</taxon>
        <taxon>Erysiphales</taxon>
        <taxon>Erysiphaceae</taxon>
        <taxon>Erysiphe</taxon>
    </lineage>
</organism>
<name>A0A2S4PIE3_9PEZI</name>
<evidence type="ECO:0000313" key="2">
    <source>
        <dbReference type="EMBL" id="POS81819.1"/>
    </source>
</evidence>
<dbReference type="Proteomes" id="UP000237438">
    <property type="component" value="Unassembled WGS sequence"/>
</dbReference>
<feature type="compositionally biased region" description="Polar residues" evidence="1">
    <location>
        <begin position="49"/>
        <end position="59"/>
    </location>
</feature>